<name>A0A2T0H131_ACTMO</name>
<evidence type="ECO:0000256" key="4">
    <source>
        <dbReference type="SAM" id="MobiDB-lite"/>
    </source>
</evidence>
<evidence type="ECO:0000259" key="5">
    <source>
        <dbReference type="Pfam" id="PF08386"/>
    </source>
</evidence>
<sequence length="550" mass="59194">MITAPVRCFEPEPPAETSPRETPATGQRRKGVPVSPTRLVGRICAVLVLLAVPACSAGPSDRPAVAQRGEQQQVPPERGSPGPRSLPPLGPQGRQAIDWHDCTASTRNELDGAEPAEDTRFSCARMSTALGSDRMRYGGTMRIALLRVGTGGIPLVVVNDVRGEPGTTFAARLATRLPEEMLREFTLIGVDRRGSGESEPLDCVPPADRATLTGFDPQAESRSELDELLDSARSASNECLLDLERRAQTYDTRHTAEDLEELRVELGVPRLHAIGRGEGSRVLTTYARRYPDSVGRMVLDGAPDPVLDPLARAKNQARGAERTFDRFTQWCEGQQDCALGDPPRELVQRLLRKAREAELPTTAEALRPGEVIRAVLGGLTDRSSWPRLGAALAAADNGDATELGSFVRDPVPAPTELDARMITKCNDTMVRLPPERATDVVRQWVNELPLFGGLFAQELVQCSPWPRPQEALPSPGTGDLPPVPVITTEHDPFLPAQGGEKLANSLTQGITVNWLGSGHGALGRSDCVTGIVERFFGEGSLPAPGTTCPA</sequence>
<dbReference type="Proteomes" id="UP000239352">
    <property type="component" value="Unassembled WGS sequence"/>
</dbReference>
<dbReference type="STRING" id="1050202.GCA_000384035_00983"/>
<gene>
    <name evidence="6" type="ORF">CEP50_00640</name>
</gene>
<comment type="similarity">
    <text evidence="1">Belongs to the peptidase S33 family.</text>
</comment>
<dbReference type="SUPFAM" id="SSF53474">
    <property type="entry name" value="alpha/beta-Hydrolases"/>
    <property type="match status" value="1"/>
</dbReference>
<accession>A0A2T0H131</accession>
<organism evidence="6 7">
    <name type="scientific">Actinopolyspora mortivallis</name>
    <dbReference type="NCBI Taxonomy" id="33906"/>
    <lineage>
        <taxon>Bacteria</taxon>
        <taxon>Bacillati</taxon>
        <taxon>Actinomycetota</taxon>
        <taxon>Actinomycetes</taxon>
        <taxon>Actinopolysporales</taxon>
        <taxon>Actinopolysporaceae</taxon>
        <taxon>Actinopolyspora</taxon>
    </lineage>
</organism>
<proteinExistence type="inferred from homology"/>
<dbReference type="GO" id="GO:0016787">
    <property type="term" value="F:hydrolase activity"/>
    <property type="evidence" value="ECO:0007669"/>
    <property type="project" value="UniProtKB-KW"/>
</dbReference>
<keyword evidence="3" id="KW-0378">Hydrolase</keyword>
<protein>
    <submittedName>
        <fullName evidence="6">Proteinase</fullName>
    </submittedName>
</protein>
<evidence type="ECO:0000256" key="3">
    <source>
        <dbReference type="ARBA" id="ARBA00022801"/>
    </source>
</evidence>
<reference evidence="6 7" key="1">
    <citation type="submission" date="2018-03" db="EMBL/GenBank/DDBJ databases">
        <title>Actinopolyspora mortivallis from Sahara, screening for active biomolecules.</title>
        <authorList>
            <person name="Selama O."/>
            <person name="Wellington E.M.H."/>
            <person name="Hacene H."/>
        </authorList>
    </citation>
    <scope>NUCLEOTIDE SEQUENCE [LARGE SCALE GENOMIC DNA]</scope>
    <source>
        <strain evidence="6 7">M5A</strain>
    </source>
</reference>
<comment type="caution">
    <text evidence="6">The sequence shown here is derived from an EMBL/GenBank/DDBJ whole genome shotgun (WGS) entry which is preliminary data.</text>
</comment>
<keyword evidence="7" id="KW-1185">Reference proteome</keyword>
<feature type="region of interest" description="Disordered" evidence="4">
    <location>
        <begin position="58"/>
        <end position="95"/>
    </location>
</feature>
<dbReference type="InterPro" id="IPR051601">
    <property type="entry name" value="Serine_prot/Carboxylest_S33"/>
</dbReference>
<dbReference type="AlphaFoldDB" id="A0A2T0H131"/>
<dbReference type="InterPro" id="IPR013595">
    <property type="entry name" value="Pept_S33_TAP-like_C"/>
</dbReference>
<dbReference type="PANTHER" id="PTHR43248">
    <property type="entry name" value="2-SUCCINYL-6-HYDROXY-2,4-CYCLOHEXADIENE-1-CARBOXYLATE SYNTHASE"/>
    <property type="match status" value="1"/>
</dbReference>
<dbReference type="Gene3D" id="3.40.50.1820">
    <property type="entry name" value="alpha/beta hydrolase"/>
    <property type="match status" value="1"/>
</dbReference>
<evidence type="ECO:0000313" key="7">
    <source>
        <dbReference type="Proteomes" id="UP000239352"/>
    </source>
</evidence>
<evidence type="ECO:0000313" key="6">
    <source>
        <dbReference type="EMBL" id="PRW65079.1"/>
    </source>
</evidence>
<feature type="domain" description="Peptidase S33 tripeptidyl aminopeptidase-like C-terminal" evidence="5">
    <location>
        <begin position="449"/>
        <end position="548"/>
    </location>
</feature>
<dbReference type="PANTHER" id="PTHR43248:SF29">
    <property type="entry name" value="TRIPEPTIDYL AMINOPEPTIDASE"/>
    <property type="match status" value="1"/>
</dbReference>
<keyword evidence="2" id="KW-0732">Signal</keyword>
<evidence type="ECO:0000256" key="2">
    <source>
        <dbReference type="ARBA" id="ARBA00022729"/>
    </source>
</evidence>
<feature type="region of interest" description="Disordered" evidence="4">
    <location>
        <begin position="1"/>
        <end position="33"/>
    </location>
</feature>
<dbReference type="Pfam" id="PF08386">
    <property type="entry name" value="Abhydrolase_4"/>
    <property type="match status" value="1"/>
</dbReference>
<dbReference type="EMBL" id="PVSR01000001">
    <property type="protein sequence ID" value="PRW65079.1"/>
    <property type="molecule type" value="Genomic_DNA"/>
</dbReference>
<dbReference type="InterPro" id="IPR029058">
    <property type="entry name" value="AB_hydrolase_fold"/>
</dbReference>
<dbReference type="InParanoid" id="A0A2T0H131"/>
<evidence type="ECO:0000256" key="1">
    <source>
        <dbReference type="ARBA" id="ARBA00010088"/>
    </source>
</evidence>